<dbReference type="InterPro" id="IPR044925">
    <property type="entry name" value="His-Me_finger_sf"/>
</dbReference>
<dbReference type="AlphaFoldDB" id="A0A0F9TFZ5"/>
<evidence type="ECO:0000259" key="1">
    <source>
        <dbReference type="Pfam" id="PF13392"/>
    </source>
</evidence>
<dbReference type="Pfam" id="PF13392">
    <property type="entry name" value="HNH_3"/>
    <property type="match status" value="1"/>
</dbReference>
<dbReference type="InterPro" id="IPR044930">
    <property type="entry name" value="Homing_endonuclease_His-Me"/>
</dbReference>
<reference evidence="2" key="1">
    <citation type="journal article" date="2015" name="Nature">
        <title>Complex archaea that bridge the gap between prokaryotes and eukaryotes.</title>
        <authorList>
            <person name="Spang A."/>
            <person name="Saw J.H."/>
            <person name="Jorgensen S.L."/>
            <person name="Zaremba-Niedzwiedzka K."/>
            <person name="Martijn J."/>
            <person name="Lind A.E."/>
            <person name="van Eijk R."/>
            <person name="Schleper C."/>
            <person name="Guy L."/>
            <person name="Ettema T.J."/>
        </authorList>
    </citation>
    <scope>NUCLEOTIDE SEQUENCE</scope>
</reference>
<name>A0A0F9TFZ5_9ZZZZ</name>
<evidence type="ECO:0000313" key="2">
    <source>
        <dbReference type="EMBL" id="KKN73767.1"/>
    </source>
</evidence>
<dbReference type="InterPro" id="IPR003615">
    <property type="entry name" value="HNH_nuc"/>
</dbReference>
<proteinExistence type="predicted"/>
<dbReference type="SUPFAM" id="SSF54060">
    <property type="entry name" value="His-Me finger endonucleases"/>
    <property type="match status" value="1"/>
</dbReference>
<dbReference type="EMBL" id="LAZR01000337">
    <property type="protein sequence ID" value="KKN73767.1"/>
    <property type="molecule type" value="Genomic_DNA"/>
</dbReference>
<organism evidence="2">
    <name type="scientific">marine sediment metagenome</name>
    <dbReference type="NCBI Taxonomy" id="412755"/>
    <lineage>
        <taxon>unclassified sequences</taxon>
        <taxon>metagenomes</taxon>
        <taxon>ecological metagenomes</taxon>
    </lineage>
</organism>
<gene>
    <name evidence="2" type="ORF">LCGC14_0397150</name>
</gene>
<protein>
    <recommendedName>
        <fullName evidence="1">HNH nuclease domain-containing protein</fullName>
    </recommendedName>
</protein>
<sequence length="151" mass="16977">MFTEDLTVRFRAQVSMDCHIWTGAIRTTGYGNFKVGKETWGAHRYAWMLANGPIPRGLSVLHKCDVRACVNPLHLFLGTQRDNMEDAQTKGRMARGEEHGAAVLTEARVREVKKALNVTNPNRAAIGRELGISKSQVEHIYRGDSWAWLEA</sequence>
<comment type="caution">
    <text evidence="2">The sequence shown here is derived from an EMBL/GenBank/DDBJ whole genome shotgun (WGS) entry which is preliminary data.</text>
</comment>
<dbReference type="Gene3D" id="3.90.75.10">
    <property type="entry name" value="Homing Intron 3 (I-ppo) Encoded Endonuclease, Chain A"/>
    <property type="match status" value="1"/>
</dbReference>
<dbReference type="GO" id="GO:0004519">
    <property type="term" value="F:endonuclease activity"/>
    <property type="evidence" value="ECO:0007669"/>
    <property type="project" value="InterPro"/>
</dbReference>
<feature type="domain" description="HNH nuclease" evidence="1">
    <location>
        <begin position="42"/>
        <end position="84"/>
    </location>
</feature>
<accession>A0A0F9TFZ5</accession>